<gene>
    <name evidence="5" type="ORF">NJ959_12020</name>
</gene>
<sequence>MKRRSFITGVSALAVGQLMSGCNNSQELSFKVKLLQDSIPFQLLGEFRKVLKQPVKLKFEPESQLRDLYKRLETWKKQVEEKKKPTLWDSIPFIGHGNREIASLVTLGDYWLEAAIQQKLIQPLKIEELGGWKELSPRWREIVMRNEKGELDKSGEIWGAPYRWGTTVIAYRRDKFEELGWKPKDWSDLWRTELRDRISLLDQPREVIGLTLKKMGLSYNETDLSQVANLKKELLALHRQAKLYSSDRYLEPLVLGDTWVAVGWSTDILSLGESVRDIEAIVPESGTSLWADLWVQPAGFAKESNPGKTTDSISIYKKWIDFSWQKEAAISMSLLGDAPSPRLTSIEQANLPKKLADNNLLLPDNSVMDKSEFLSPMSAKLIKEYQVLWEEIRRS</sequence>
<evidence type="ECO:0000256" key="1">
    <source>
        <dbReference type="ARBA" id="ARBA00004418"/>
    </source>
</evidence>
<name>A0AAE3GSW3_9CYAN</name>
<dbReference type="PANTHER" id="PTHR30222:SF17">
    <property type="entry name" value="SPERMIDINE_PUTRESCINE-BINDING PERIPLASMIC PROTEIN"/>
    <property type="match status" value="1"/>
</dbReference>
<dbReference type="GO" id="GO:0019808">
    <property type="term" value="F:polyamine binding"/>
    <property type="evidence" value="ECO:0007669"/>
    <property type="project" value="InterPro"/>
</dbReference>
<dbReference type="Pfam" id="PF13343">
    <property type="entry name" value="SBP_bac_6"/>
    <property type="match status" value="1"/>
</dbReference>
<keyword evidence="6" id="KW-1185">Reference proteome</keyword>
<dbReference type="EMBL" id="JAMZMM010000098">
    <property type="protein sequence ID" value="MCP2729183.1"/>
    <property type="molecule type" value="Genomic_DNA"/>
</dbReference>
<dbReference type="PRINTS" id="PR00909">
    <property type="entry name" value="SPERMDNBNDNG"/>
</dbReference>
<dbReference type="Gene3D" id="3.40.190.10">
    <property type="entry name" value="Periplasmic binding protein-like II"/>
    <property type="match status" value="2"/>
</dbReference>
<comment type="caution">
    <text evidence="5">The sequence shown here is derived from an EMBL/GenBank/DDBJ whole genome shotgun (WGS) entry which is preliminary data.</text>
</comment>
<dbReference type="RefSeq" id="WP_254011969.1">
    <property type="nucleotide sequence ID" value="NZ_JAMZMM010000098.1"/>
</dbReference>
<comment type="subcellular location">
    <subcellularLocation>
        <location evidence="1">Periplasm</location>
    </subcellularLocation>
</comment>
<dbReference type="GO" id="GO:0015846">
    <property type="term" value="P:polyamine transport"/>
    <property type="evidence" value="ECO:0007669"/>
    <property type="project" value="InterPro"/>
</dbReference>
<dbReference type="PROSITE" id="PS51257">
    <property type="entry name" value="PROKAR_LIPOPROTEIN"/>
    <property type="match status" value="1"/>
</dbReference>
<dbReference type="GO" id="GO:0042597">
    <property type="term" value="C:periplasmic space"/>
    <property type="evidence" value="ECO:0007669"/>
    <property type="project" value="UniProtKB-SubCell"/>
</dbReference>
<dbReference type="InterPro" id="IPR001188">
    <property type="entry name" value="Sperm_putr-bd"/>
</dbReference>
<keyword evidence="3" id="KW-0732">Signal</keyword>
<organism evidence="5 6">
    <name type="scientific">Limnofasciculus baicalensis BBK-W-15</name>
    <dbReference type="NCBI Taxonomy" id="2699891"/>
    <lineage>
        <taxon>Bacteria</taxon>
        <taxon>Bacillati</taxon>
        <taxon>Cyanobacteriota</taxon>
        <taxon>Cyanophyceae</taxon>
        <taxon>Coleofasciculales</taxon>
        <taxon>Coleofasciculaceae</taxon>
        <taxon>Limnofasciculus</taxon>
        <taxon>Limnofasciculus baicalensis</taxon>
    </lineage>
</organism>
<dbReference type="PANTHER" id="PTHR30222">
    <property type="entry name" value="SPERMIDINE/PUTRESCINE-BINDING PERIPLASMIC PROTEIN"/>
    <property type="match status" value="1"/>
</dbReference>
<reference evidence="5" key="1">
    <citation type="submission" date="2022-06" db="EMBL/GenBank/DDBJ databases">
        <title>New cyanobacteria of genus Symplocastrum in benthos of Lake Baikal.</title>
        <authorList>
            <person name="Sorokovikova E."/>
            <person name="Tikhonova I."/>
            <person name="Krasnopeev A."/>
            <person name="Evseev P."/>
            <person name="Gladkikh A."/>
            <person name="Belykh O."/>
        </authorList>
    </citation>
    <scope>NUCLEOTIDE SEQUENCE</scope>
    <source>
        <strain evidence="5">BBK-W-15</strain>
    </source>
</reference>
<evidence type="ECO:0000256" key="2">
    <source>
        <dbReference type="ARBA" id="ARBA00022448"/>
    </source>
</evidence>
<evidence type="ECO:0000313" key="5">
    <source>
        <dbReference type="EMBL" id="MCP2729183.1"/>
    </source>
</evidence>
<protein>
    <submittedName>
        <fullName evidence="5">Extracellular solute-binding protein</fullName>
    </submittedName>
</protein>
<dbReference type="Proteomes" id="UP001204953">
    <property type="component" value="Unassembled WGS sequence"/>
</dbReference>
<keyword evidence="2" id="KW-0813">Transport</keyword>
<keyword evidence="4" id="KW-0574">Periplasm</keyword>
<evidence type="ECO:0000313" key="6">
    <source>
        <dbReference type="Proteomes" id="UP001204953"/>
    </source>
</evidence>
<dbReference type="SUPFAM" id="SSF53850">
    <property type="entry name" value="Periplasmic binding protein-like II"/>
    <property type="match status" value="1"/>
</dbReference>
<evidence type="ECO:0000256" key="4">
    <source>
        <dbReference type="ARBA" id="ARBA00022764"/>
    </source>
</evidence>
<accession>A0AAE3GSW3</accession>
<dbReference type="AlphaFoldDB" id="A0AAE3GSW3"/>
<proteinExistence type="predicted"/>
<evidence type="ECO:0000256" key="3">
    <source>
        <dbReference type="ARBA" id="ARBA00022729"/>
    </source>
</evidence>